<organism evidence="2 3">
    <name type="scientific">Sulfuriferula multivorans</name>
    <dbReference type="NCBI Taxonomy" id="1559896"/>
    <lineage>
        <taxon>Bacteria</taxon>
        <taxon>Pseudomonadati</taxon>
        <taxon>Pseudomonadota</taxon>
        <taxon>Betaproteobacteria</taxon>
        <taxon>Nitrosomonadales</taxon>
        <taxon>Sulfuricellaceae</taxon>
        <taxon>Sulfuriferula</taxon>
    </lineage>
</organism>
<feature type="signal peptide" evidence="1">
    <location>
        <begin position="1"/>
        <end position="20"/>
    </location>
</feature>
<accession>A0A401JF22</accession>
<dbReference type="RefSeq" id="WP_124705017.1">
    <property type="nucleotide sequence ID" value="NZ_BGOW01000017.1"/>
</dbReference>
<dbReference type="Proteomes" id="UP000286806">
    <property type="component" value="Unassembled WGS sequence"/>
</dbReference>
<name>A0A401JF22_9PROT</name>
<evidence type="ECO:0000256" key="1">
    <source>
        <dbReference type="SAM" id="SignalP"/>
    </source>
</evidence>
<proteinExistence type="predicted"/>
<keyword evidence="3" id="KW-1185">Reference proteome</keyword>
<evidence type="ECO:0000313" key="2">
    <source>
        <dbReference type="EMBL" id="GBL46229.1"/>
    </source>
</evidence>
<dbReference type="AlphaFoldDB" id="A0A401JF22"/>
<gene>
    <name evidence="2" type="ORF">SFMTTN_2042</name>
</gene>
<keyword evidence="1" id="KW-0732">Signal</keyword>
<feature type="chain" id="PRO_5019165625" evidence="1">
    <location>
        <begin position="21"/>
        <end position="114"/>
    </location>
</feature>
<comment type="caution">
    <text evidence="2">The sequence shown here is derived from an EMBL/GenBank/DDBJ whole genome shotgun (WGS) entry which is preliminary data.</text>
</comment>
<sequence>MSAQAIALLTLPVTLTGTVAANTFVTPAGATAGADAATLGVARTAGVAADKVPVDAIGTAVVTAGAAFALGATLKSDAAGKAITWVTAGAKVAIALQAATAVGQLVEVLLLPNA</sequence>
<reference evidence="2 3" key="1">
    <citation type="journal article" date="2019" name="Front. Microbiol.">
        <title>Genomes of Neutrophilic Sulfur-Oxidizing Chemolithoautotrophs Representing 9 Proteobacterial Species From 8 Genera.</title>
        <authorList>
            <person name="Watanabe T."/>
            <person name="Kojima H."/>
            <person name="Umezawa K."/>
            <person name="Hori C."/>
            <person name="Takasuka T.E."/>
            <person name="Kato Y."/>
            <person name="Fukui M."/>
        </authorList>
    </citation>
    <scope>NUCLEOTIDE SEQUENCE [LARGE SCALE GENOMIC DNA]</scope>
    <source>
        <strain evidence="2 3">TTN</strain>
    </source>
</reference>
<protein>
    <submittedName>
        <fullName evidence="2">Phage-related putative exported protein</fullName>
    </submittedName>
</protein>
<dbReference type="EMBL" id="BGOW01000017">
    <property type="protein sequence ID" value="GBL46229.1"/>
    <property type="molecule type" value="Genomic_DNA"/>
</dbReference>
<evidence type="ECO:0000313" key="3">
    <source>
        <dbReference type="Proteomes" id="UP000286806"/>
    </source>
</evidence>